<dbReference type="InterPro" id="IPR052158">
    <property type="entry name" value="INH-QAR"/>
</dbReference>
<protein>
    <submittedName>
        <fullName evidence="2">AraC family transcriptional regulator</fullName>
    </submittedName>
</protein>
<dbReference type="EMBL" id="JOPB01000002">
    <property type="protein sequence ID" value="OUI79157.1"/>
    <property type="molecule type" value="Genomic_DNA"/>
</dbReference>
<feature type="domain" description="DJ-1/PfpI" evidence="1">
    <location>
        <begin position="2"/>
        <end position="158"/>
    </location>
</feature>
<reference evidence="3" key="1">
    <citation type="submission" date="2014-06" db="EMBL/GenBank/DDBJ databases">
        <authorList>
            <person name="Winans N.J."/>
            <person name="Newell P.D."/>
            <person name="Douglas A.E."/>
        </authorList>
    </citation>
    <scope>NUCLEOTIDE SEQUENCE [LARGE SCALE GENOMIC DNA]</scope>
    <source>
        <strain evidence="3">DmL_052</strain>
    </source>
</reference>
<dbReference type="PANTHER" id="PTHR43130">
    <property type="entry name" value="ARAC-FAMILY TRANSCRIPTIONAL REGULATOR"/>
    <property type="match status" value="1"/>
</dbReference>
<evidence type="ECO:0000313" key="3">
    <source>
        <dbReference type="Proteomes" id="UP000194946"/>
    </source>
</evidence>
<comment type="caution">
    <text evidence="2">The sequence shown here is derived from an EMBL/GenBank/DDBJ whole genome shotgun (WGS) entry which is preliminary data.</text>
</comment>
<dbReference type="InterPro" id="IPR029062">
    <property type="entry name" value="Class_I_gatase-like"/>
</dbReference>
<dbReference type="Gene3D" id="3.40.50.880">
    <property type="match status" value="1"/>
</dbReference>
<dbReference type="GO" id="GO:0006355">
    <property type="term" value="P:regulation of DNA-templated transcription"/>
    <property type="evidence" value="ECO:0007669"/>
    <property type="project" value="TreeGrafter"/>
</dbReference>
<dbReference type="InterPro" id="IPR002818">
    <property type="entry name" value="DJ-1/PfpI"/>
</dbReference>
<evidence type="ECO:0000313" key="2">
    <source>
        <dbReference type="EMBL" id="OUI79157.1"/>
    </source>
</evidence>
<gene>
    <name evidence="2" type="ORF">HK18_04475</name>
</gene>
<dbReference type="Pfam" id="PF01965">
    <property type="entry name" value="DJ-1_PfpI"/>
    <property type="match status" value="1"/>
</dbReference>
<evidence type="ECO:0000259" key="1">
    <source>
        <dbReference type="Pfam" id="PF01965"/>
    </source>
</evidence>
<keyword evidence="3" id="KW-1185">Reference proteome</keyword>
<dbReference type="SUPFAM" id="SSF52317">
    <property type="entry name" value="Class I glutamine amidotransferase-like"/>
    <property type="match status" value="1"/>
</dbReference>
<name>A0A251ZWV8_9PROT</name>
<dbReference type="PANTHER" id="PTHR43130:SF2">
    <property type="entry name" value="DJ-1_PFPI DOMAIN-CONTAINING PROTEIN"/>
    <property type="match status" value="1"/>
</dbReference>
<accession>A0A251ZWV8</accession>
<dbReference type="AlphaFoldDB" id="A0A251ZWV8"/>
<sequence>MHIAILTFDEYNELDSFIAFGILNRIKKPDWRVSIASDRAHVRSMNGLVVESHISLTEVNHADAVVFGSGMKTREIAEDHSIMSQFKLDADKQLLVSQCSGTLLLSKLGLLKSKKACTDLTTKPWVEEEGITVLNQPFYAEGNVATSGGCLSSVYLAAWIIARFEGVEAAKNALHYVAPITEKEEYIDRAMKNIMPFV</sequence>
<organism evidence="2 3">
    <name type="scientific">Commensalibacter intestini</name>
    <dbReference type="NCBI Taxonomy" id="479936"/>
    <lineage>
        <taxon>Bacteria</taxon>
        <taxon>Pseudomonadati</taxon>
        <taxon>Pseudomonadota</taxon>
        <taxon>Alphaproteobacteria</taxon>
        <taxon>Acetobacterales</taxon>
        <taxon>Acetobacteraceae</taxon>
    </lineage>
</organism>
<proteinExistence type="predicted"/>
<dbReference type="Proteomes" id="UP000194946">
    <property type="component" value="Unassembled WGS sequence"/>
</dbReference>
<dbReference type="RefSeq" id="WP_086631893.1">
    <property type="nucleotide sequence ID" value="NZ_JOPB01000002.1"/>
</dbReference>